<protein>
    <submittedName>
        <fullName evidence="5">FAD binding domain-containing protein</fullName>
    </submittedName>
</protein>
<dbReference type="Proteomes" id="UP001589833">
    <property type="component" value="Unassembled WGS sequence"/>
</dbReference>
<dbReference type="InterPro" id="IPR016166">
    <property type="entry name" value="FAD-bd_PCMH"/>
</dbReference>
<dbReference type="InterPro" id="IPR005107">
    <property type="entry name" value="CO_DH_flav_C"/>
</dbReference>
<keyword evidence="3" id="KW-0560">Oxidoreductase</keyword>
<dbReference type="InterPro" id="IPR016169">
    <property type="entry name" value="FAD-bd_PCMH_sub2"/>
</dbReference>
<dbReference type="Pfam" id="PF00941">
    <property type="entry name" value="FAD_binding_5"/>
    <property type="match status" value="1"/>
</dbReference>
<evidence type="ECO:0000313" key="5">
    <source>
        <dbReference type="EMBL" id="MFC0558940.1"/>
    </source>
</evidence>
<evidence type="ECO:0000256" key="2">
    <source>
        <dbReference type="ARBA" id="ARBA00022827"/>
    </source>
</evidence>
<dbReference type="SUPFAM" id="SSF55447">
    <property type="entry name" value="CO dehydrogenase flavoprotein C-terminal domain-like"/>
    <property type="match status" value="1"/>
</dbReference>
<keyword evidence="6" id="KW-1185">Reference proteome</keyword>
<dbReference type="SUPFAM" id="SSF56176">
    <property type="entry name" value="FAD-binding/transporter-associated domain-like"/>
    <property type="match status" value="1"/>
</dbReference>
<proteinExistence type="predicted"/>
<dbReference type="SMART" id="SM01092">
    <property type="entry name" value="CO_deh_flav_C"/>
    <property type="match status" value="1"/>
</dbReference>
<organism evidence="5 6">
    <name type="scientific">Halalkalibacter alkalisediminis</name>
    <dbReference type="NCBI Taxonomy" id="935616"/>
    <lineage>
        <taxon>Bacteria</taxon>
        <taxon>Bacillati</taxon>
        <taxon>Bacillota</taxon>
        <taxon>Bacilli</taxon>
        <taxon>Bacillales</taxon>
        <taxon>Bacillaceae</taxon>
        <taxon>Halalkalibacter</taxon>
    </lineage>
</organism>
<evidence type="ECO:0000259" key="4">
    <source>
        <dbReference type="PROSITE" id="PS51387"/>
    </source>
</evidence>
<evidence type="ECO:0000256" key="1">
    <source>
        <dbReference type="ARBA" id="ARBA00022630"/>
    </source>
</evidence>
<gene>
    <name evidence="5" type="ORF">ACFFH4_07725</name>
</gene>
<dbReference type="Gene3D" id="3.30.390.50">
    <property type="entry name" value="CO dehydrogenase flavoprotein, C-terminal domain"/>
    <property type="match status" value="1"/>
</dbReference>
<keyword evidence="2" id="KW-0274">FAD</keyword>
<accession>A0ABV6NDU8</accession>
<sequence length="299" mass="32836">MPKIWRPVDLKEAWEIQNELGLGNYCYVAGGTWLRTQWEANLCSMSLNLISLENVSEMTEIQEQVSNGKHEIMIGSSVSLYRCLKSTLLNQYFPPLVAACKKIAAPSIRNQATIGGNIYTTAGDTIPSLLIVKAELLWFNGVDIVAEPLEQWLITLQANQFKRDNRILVGLKMATEEDVKGAFLFFTKVGRRETFTSSLVSVAGKGTLTSAGFFQNVTLAAGGGGYPIRLSEAELELENQCFSPTLFQQIYKSIVVEFQATADPFASADYKKAVAANLITSELYKISGQPGGEQRVVGS</sequence>
<reference evidence="5 6" key="1">
    <citation type="submission" date="2024-09" db="EMBL/GenBank/DDBJ databases">
        <authorList>
            <person name="Sun Q."/>
            <person name="Mori K."/>
        </authorList>
    </citation>
    <scope>NUCLEOTIDE SEQUENCE [LARGE SCALE GENOMIC DNA]</scope>
    <source>
        <strain evidence="5 6">NCAIM B.02301</strain>
    </source>
</reference>
<dbReference type="InterPro" id="IPR036318">
    <property type="entry name" value="FAD-bd_PCMH-like_sf"/>
</dbReference>
<name>A0ABV6NDU8_9BACI</name>
<dbReference type="PANTHER" id="PTHR42659">
    <property type="entry name" value="XANTHINE DEHYDROGENASE SUBUNIT C-RELATED"/>
    <property type="match status" value="1"/>
</dbReference>
<dbReference type="InterPro" id="IPR002346">
    <property type="entry name" value="Mopterin_DH_FAD-bd"/>
</dbReference>
<dbReference type="RefSeq" id="WP_273844954.1">
    <property type="nucleotide sequence ID" value="NZ_JAQQWT010000011.1"/>
</dbReference>
<evidence type="ECO:0000313" key="6">
    <source>
        <dbReference type="Proteomes" id="UP001589833"/>
    </source>
</evidence>
<comment type="caution">
    <text evidence="5">The sequence shown here is derived from an EMBL/GenBank/DDBJ whole genome shotgun (WGS) entry which is preliminary data.</text>
</comment>
<dbReference type="Pfam" id="PF03450">
    <property type="entry name" value="CO_deh_flav_C"/>
    <property type="match status" value="1"/>
</dbReference>
<dbReference type="InterPro" id="IPR051312">
    <property type="entry name" value="Diverse_Substr_Oxidored"/>
</dbReference>
<keyword evidence="1" id="KW-0285">Flavoprotein</keyword>
<dbReference type="PANTHER" id="PTHR42659:SF2">
    <property type="entry name" value="XANTHINE DEHYDROGENASE SUBUNIT C-RELATED"/>
    <property type="match status" value="1"/>
</dbReference>
<dbReference type="PROSITE" id="PS51387">
    <property type="entry name" value="FAD_PCMH"/>
    <property type="match status" value="1"/>
</dbReference>
<dbReference type="Gene3D" id="3.30.465.10">
    <property type="match status" value="1"/>
</dbReference>
<dbReference type="InterPro" id="IPR036683">
    <property type="entry name" value="CO_DH_flav_C_dom_sf"/>
</dbReference>
<evidence type="ECO:0000256" key="3">
    <source>
        <dbReference type="ARBA" id="ARBA00023002"/>
    </source>
</evidence>
<feature type="domain" description="FAD-binding PCMH-type" evidence="4">
    <location>
        <begin position="1"/>
        <end position="189"/>
    </location>
</feature>
<dbReference type="EMBL" id="JBHLTR010000007">
    <property type="protein sequence ID" value="MFC0558940.1"/>
    <property type="molecule type" value="Genomic_DNA"/>
</dbReference>